<keyword evidence="1 4" id="KW-0808">Transferase</keyword>
<evidence type="ECO:0000256" key="4">
    <source>
        <dbReference type="HAMAP-Rule" id="MF_01698"/>
    </source>
</evidence>
<accession>A0A7W3JJJ1</accession>
<dbReference type="EMBL" id="BJUV01000003">
    <property type="protein sequence ID" value="GEK82106.1"/>
    <property type="molecule type" value="Genomic_DNA"/>
</dbReference>
<comment type="catalytic activity">
    <reaction evidence="4">
        <text>1D-myo-inositol 2-(L-cysteinylamino)-2-deoxy-alpha-D-glucopyranoside + acetyl-CoA = mycothiol + CoA + H(+)</text>
        <dbReference type="Rhea" id="RHEA:26172"/>
        <dbReference type="ChEBI" id="CHEBI:15378"/>
        <dbReference type="ChEBI" id="CHEBI:16768"/>
        <dbReference type="ChEBI" id="CHEBI:57287"/>
        <dbReference type="ChEBI" id="CHEBI:57288"/>
        <dbReference type="ChEBI" id="CHEBI:58887"/>
        <dbReference type="EC" id="2.3.1.189"/>
    </reaction>
</comment>
<feature type="binding site" evidence="4">
    <location>
        <position position="37"/>
    </location>
    <ligand>
        <name>1D-myo-inositol 2-(L-cysteinylamino)-2-deoxy-alpha-D-glucopyranoside</name>
        <dbReference type="ChEBI" id="CHEBI:58887"/>
    </ligand>
</feature>
<dbReference type="PIRSF" id="PIRSF021524">
    <property type="entry name" value="MSH_acetyltransferase"/>
    <property type="match status" value="1"/>
</dbReference>
<evidence type="ECO:0000313" key="9">
    <source>
        <dbReference type="Proteomes" id="UP000522688"/>
    </source>
</evidence>
<proteinExistence type="inferred from homology"/>
<comment type="subunit">
    <text evidence="4">Monomer.</text>
</comment>
<dbReference type="OrthoDB" id="3208058at2"/>
<keyword evidence="8" id="KW-1185">Reference proteome</keyword>
<evidence type="ECO:0000256" key="2">
    <source>
        <dbReference type="ARBA" id="ARBA00022737"/>
    </source>
</evidence>
<organism evidence="7 9">
    <name type="scientific">Frigoribacterium faeni</name>
    <dbReference type="NCBI Taxonomy" id="145483"/>
    <lineage>
        <taxon>Bacteria</taxon>
        <taxon>Bacillati</taxon>
        <taxon>Actinomycetota</taxon>
        <taxon>Actinomycetes</taxon>
        <taxon>Micrococcales</taxon>
        <taxon>Microbacteriaceae</taxon>
        <taxon>Frigoribacterium</taxon>
    </lineage>
</organism>
<dbReference type="InterPro" id="IPR017813">
    <property type="entry name" value="Mycothiol_AcTrfase"/>
</dbReference>
<dbReference type="InterPro" id="IPR016181">
    <property type="entry name" value="Acyl_CoA_acyltransferase"/>
</dbReference>
<evidence type="ECO:0000256" key="3">
    <source>
        <dbReference type="ARBA" id="ARBA00023315"/>
    </source>
</evidence>
<dbReference type="GO" id="GO:0035447">
    <property type="term" value="F:mycothiol synthase activity"/>
    <property type="evidence" value="ECO:0007669"/>
    <property type="project" value="UniProtKB-UniRule"/>
</dbReference>
<feature type="binding site" evidence="4">
    <location>
        <position position="165"/>
    </location>
    <ligand>
        <name>1D-myo-inositol 2-(L-cysteinylamino)-2-deoxy-alpha-D-glucopyranoside</name>
        <dbReference type="ChEBI" id="CHEBI:58887"/>
    </ligand>
</feature>
<sequence length="280" mass="29932">MSRPDDATRASSSDDAREIESLATAAAAVDGSPPFNDQTRVDVRSGAARVLGDREAAAVIGDGEAELAVHPDRRGEGRGTRLTQAVLDATSGPIAFWAHGDLPASRALAARFGAVETRRLLQQRAAVTARAPRLREGDRVASFRPGVDDAAWLDLNSRAFADHPEQGSLDQADLDARRGEAWFDADDFVLLWRGDELIAFCWLKLEAGQPGEFYAVGVSPDHQGEGLGGAVVDAGLARLTERGVETAALYVEGDNTAALRLYAARGFTDHAVDVQWTLSR</sequence>
<dbReference type="SUPFAM" id="SSF55729">
    <property type="entry name" value="Acyl-CoA N-acyltransferases (Nat)"/>
    <property type="match status" value="1"/>
</dbReference>
<protein>
    <recommendedName>
        <fullName evidence="4">Mycothiol acetyltransferase</fullName>
        <shortName evidence="4">MSH acetyltransferase</shortName>
        <ecNumber evidence="4">2.3.1.189</ecNumber>
    </recommendedName>
    <alternativeName>
        <fullName evidence="4">Mycothiol synthase</fullName>
    </alternativeName>
</protein>
<comment type="caution">
    <text evidence="7">The sequence shown here is derived from an EMBL/GenBank/DDBJ whole genome shotgun (WGS) entry which is preliminary data.</text>
</comment>
<comment type="caution">
    <text evidence="4">Lacks conserved residue(s) required for the propagation of feature annotation.</text>
</comment>
<dbReference type="AlphaFoldDB" id="A0A7W3JJJ1"/>
<dbReference type="EC" id="2.3.1.189" evidence="4"/>
<name>A0A7W3JJJ1_9MICO</name>
<feature type="binding site" evidence="4">
    <location>
        <begin position="67"/>
        <end position="69"/>
    </location>
    <ligand>
        <name>acetyl-CoA</name>
        <dbReference type="ChEBI" id="CHEBI:57288"/>
        <label>1</label>
    </ligand>
</feature>
<dbReference type="EMBL" id="JACGWW010000002">
    <property type="protein sequence ID" value="MBA8813919.1"/>
    <property type="molecule type" value="Genomic_DNA"/>
</dbReference>
<dbReference type="InterPro" id="IPR050832">
    <property type="entry name" value="Bact_Acetyltransf"/>
</dbReference>
<dbReference type="PANTHER" id="PTHR43877">
    <property type="entry name" value="AMINOALKYLPHOSPHONATE N-ACETYLTRANSFERASE-RELATED-RELATED"/>
    <property type="match status" value="1"/>
</dbReference>
<comment type="function">
    <text evidence="4">Catalyzes the transfer of acetyl from acetyl-CoA to desacetylmycothiol (Cys-GlcN-Ins) to form mycothiol.</text>
</comment>
<evidence type="ECO:0000313" key="8">
    <source>
        <dbReference type="Proteomes" id="UP000321154"/>
    </source>
</evidence>
<evidence type="ECO:0000256" key="1">
    <source>
        <dbReference type="ARBA" id="ARBA00022679"/>
    </source>
</evidence>
<dbReference type="CDD" id="cd04301">
    <property type="entry name" value="NAT_SF"/>
    <property type="match status" value="1"/>
</dbReference>
<feature type="binding site" evidence="4">
    <location>
        <position position="212"/>
    </location>
    <ligand>
        <name>1D-myo-inositol 2-(L-cysteinylamino)-2-deoxy-alpha-D-glucopyranoside</name>
        <dbReference type="ChEBI" id="CHEBI:58887"/>
    </ligand>
</feature>
<keyword evidence="3 4" id="KW-0012">Acyltransferase</keyword>
<feature type="binding site" evidence="4">
    <location>
        <begin position="255"/>
        <end position="260"/>
    </location>
    <ligand>
        <name>acetyl-CoA</name>
        <dbReference type="ChEBI" id="CHEBI:57288"/>
        <label>2</label>
    </ligand>
</feature>
<dbReference type="InterPro" id="IPR000182">
    <property type="entry name" value="GNAT_dom"/>
</dbReference>
<feature type="binding site" evidence="4">
    <location>
        <begin position="216"/>
        <end position="218"/>
    </location>
    <ligand>
        <name>acetyl-CoA</name>
        <dbReference type="ChEBI" id="CHEBI:57288"/>
        <label>2</label>
    </ligand>
</feature>
<feature type="binding site" evidence="4">
    <location>
        <position position="250"/>
    </location>
    <ligand>
        <name>1D-myo-inositol 2-(L-cysteinylamino)-2-deoxy-alpha-D-glucopyranoside</name>
        <dbReference type="ChEBI" id="CHEBI:58887"/>
    </ligand>
</feature>
<keyword evidence="2 4" id="KW-0677">Repeat</keyword>
<gene>
    <name evidence="4 6" type="primary">mshD</name>
    <name evidence="7" type="ORF">FB463_002168</name>
    <name evidence="6" type="ORF">FFA01_04150</name>
</gene>
<dbReference type="HAMAP" id="MF_01698">
    <property type="entry name" value="MshD"/>
    <property type="match status" value="1"/>
</dbReference>
<reference evidence="7 9" key="2">
    <citation type="submission" date="2020-07" db="EMBL/GenBank/DDBJ databases">
        <title>Sequencing the genomes of 1000 actinobacteria strains.</title>
        <authorList>
            <person name="Klenk H.-P."/>
        </authorList>
    </citation>
    <scope>NUCLEOTIDE SEQUENCE [LARGE SCALE GENOMIC DNA]</scope>
    <source>
        <strain evidence="7 9">DSM 10309</strain>
    </source>
</reference>
<evidence type="ECO:0000313" key="7">
    <source>
        <dbReference type="EMBL" id="MBA8813919.1"/>
    </source>
</evidence>
<feature type="binding site" evidence="4">
    <location>
        <position position="204"/>
    </location>
    <ligand>
        <name>1D-myo-inositol 2-(L-cysteinylamino)-2-deoxy-alpha-D-glucopyranoside</name>
        <dbReference type="ChEBI" id="CHEBI:58887"/>
    </ligand>
</feature>
<dbReference type="RefSeq" id="WP_146852483.1">
    <property type="nucleotide sequence ID" value="NZ_BAAAHR010000003.1"/>
</dbReference>
<dbReference type="GO" id="GO:0010125">
    <property type="term" value="P:mycothiol biosynthetic process"/>
    <property type="evidence" value="ECO:0007669"/>
    <property type="project" value="UniProtKB-UniRule"/>
</dbReference>
<evidence type="ECO:0000259" key="5">
    <source>
        <dbReference type="PROSITE" id="PS51186"/>
    </source>
</evidence>
<dbReference type="PROSITE" id="PS51186">
    <property type="entry name" value="GNAT"/>
    <property type="match status" value="1"/>
</dbReference>
<feature type="domain" description="N-acetyltransferase" evidence="5">
    <location>
        <begin position="138"/>
        <end position="280"/>
    </location>
</feature>
<reference evidence="6 8" key="1">
    <citation type="submission" date="2019-07" db="EMBL/GenBank/DDBJ databases">
        <title>Whole genome shotgun sequence of Frigoribacterium faeni NBRC 103066.</title>
        <authorList>
            <person name="Hosoyama A."/>
            <person name="Uohara A."/>
            <person name="Ohji S."/>
            <person name="Ichikawa N."/>
        </authorList>
    </citation>
    <scope>NUCLEOTIDE SEQUENCE [LARGE SCALE GENOMIC DNA]</scope>
    <source>
        <strain evidence="6 8">NBRC 103066</strain>
    </source>
</reference>
<evidence type="ECO:0000313" key="6">
    <source>
        <dbReference type="EMBL" id="GEK82106.1"/>
    </source>
</evidence>
<dbReference type="Proteomes" id="UP000321154">
    <property type="component" value="Unassembled WGS sequence"/>
</dbReference>
<dbReference type="Gene3D" id="3.40.630.30">
    <property type="match status" value="1"/>
</dbReference>
<dbReference type="NCBIfam" id="TIGR03448">
    <property type="entry name" value="mycothiol_MshD"/>
    <property type="match status" value="1"/>
</dbReference>
<dbReference type="Proteomes" id="UP000522688">
    <property type="component" value="Unassembled WGS sequence"/>
</dbReference>
<dbReference type="Pfam" id="PF00583">
    <property type="entry name" value="Acetyltransf_1"/>
    <property type="match status" value="1"/>
</dbReference>
<comment type="similarity">
    <text evidence="4">Belongs to the acetyltransferase family. MshD subfamily.</text>
</comment>